<dbReference type="GO" id="GO:0003700">
    <property type="term" value="F:DNA-binding transcription factor activity"/>
    <property type="evidence" value="ECO:0007669"/>
    <property type="project" value="InterPro"/>
</dbReference>
<organism evidence="2">
    <name type="scientific">marine metagenome</name>
    <dbReference type="NCBI Taxonomy" id="408172"/>
    <lineage>
        <taxon>unclassified sequences</taxon>
        <taxon>metagenomes</taxon>
        <taxon>ecological metagenomes</taxon>
    </lineage>
</organism>
<feature type="domain" description="RNA polymerase sigma-70 region 4" evidence="1">
    <location>
        <begin position="34"/>
        <end position="80"/>
    </location>
</feature>
<dbReference type="Gene3D" id="1.10.10.10">
    <property type="entry name" value="Winged helix-like DNA-binding domain superfamily/Winged helix DNA-binding domain"/>
    <property type="match status" value="1"/>
</dbReference>
<dbReference type="AlphaFoldDB" id="A0A382Q7D9"/>
<reference evidence="2" key="1">
    <citation type="submission" date="2018-05" db="EMBL/GenBank/DDBJ databases">
        <authorList>
            <person name="Lanie J.A."/>
            <person name="Ng W.-L."/>
            <person name="Kazmierczak K.M."/>
            <person name="Andrzejewski T.M."/>
            <person name="Davidsen T.M."/>
            <person name="Wayne K.J."/>
            <person name="Tettelin H."/>
            <person name="Glass J.I."/>
            <person name="Rusch D."/>
            <person name="Podicherti R."/>
            <person name="Tsui H.-C.T."/>
            <person name="Winkler M.E."/>
        </authorList>
    </citation>
    <scope>NUCLEOTIDE SEQUENCE</scope>
</reference>
<dbReference type="Pfam" id="PF04545">
    <property type="entry name" value="Sigma70_r4"/>
    <property type="match status" value="1"/>
</dbReference>
<sequence>DDIWPQHEENTALDREETASLVTQIAQIEKYCVELPEEQQAVIKQIYIFDRTHEEAAEALKIPLGTLKSRLRLGLGKLRQLIGVEQ</sequence>
<feature type="non-terminal residue" evidence="2">
    <location>
        <position position="1"/>
    </location>
</feature>
<dbReference type="SUPFAM" id="SSF88659">
    <property type="entry name" value="Sigma3 and sigma4 domains of RNA polymerase sigma factors"/>
    <property type="match status" value="1"/>
</dbReference>
<evidence type="ECO:0000259" key="1">
    <source>
        <dbReference type="Pfam" id="PF04545"/>
    </source>
</evidence>
<dbReference type="GO" id="GO:0006352">
    <property type="term" value="P:DNA-templated transcription initiation"/>
    <property type="evidence" value="ECO:0007669"/>
    <property type="project" value="InterPro"/>
</dbReference>
<protein>
    <recommendedName>
        <fullName evidence="1">RNA polymerase sigma-70 region 4 domain-containing protein</fullName>
    </recommendedName>
</protein>
<evidence type="ECO:0000313" key="2">
    <source>
        <dbReference type="EMBL" id="SVC80161.1"/>
    </source>
</evidence>
<accession>A0A382Q7D9</accession>
<proteinExistence type="predicted"/>
<gene>
    <name evidence="2" type="ORF">METZ01_LOCUS333015</name>
</gene>
<dbReference type="InterPro" id="IPR013324">
    <property type="entry name" value="RNA_pol_sigma_r3/r4-like"/>
</dbReference>
<dbReference type="InterPro" id="IPR007630">
    <property type="entry name" value="RNA_pol_sigma70_r4"/>
</dbReference>
<name>A0A382Q7D9_9ZZZZ</name>
<dbReference type="EMBL" id="UINC01111735">
    <property type="protein sequence ID" value="SVC80161.1"/>
    <property type="molecule type" value="Genomic_DNA"/>
</dbReference>
<dbReference type="InterPro" id="IPR036388">
    <property type="entry name" value="WH-like_DNA-bd_sf"/>
</dbReference>